<dbReference type="RefSeq" id="WP_199019604.1">
    <property type="nucleotide sequence ID" value="NZ_JAELUP010000065.1"/>
</dbReference>
<name>A0A934J5Q3_9BACL</name>
<protein>
    <submittedName>
        <fullName evidence="1">YheC/YheD family protein</fullName>
    </submittedName>
</protein>
<dbReference type="SUPFAM" id="SSF56059">
    <property type="entry name" value="Glutathione synthetase ATP-binding domain-like"/>
    <property type="match status" value="1"/>
</dbReference>
<evidence type="ECO:0000313" key="2">
    <source>
        <dbReference type="Proteomes" id="UP000640274"/>
    </source>
</evidence>
<dbReference type="InterPro" id="IPR026838">
    <property type="entry name" value="YheC/D"/>
</dbReference>
<keyword evidence="2" id="KW-1185">Reference proteome</keyword>
<dbReference type="Proteomes" id="UP000640274">
    <property type="component" value="Unassembled WGS sequence"/>
</dbReference>
<evidence type="ECO:0000313" key="1">
    <source>
        <dbReference type="EMBL" id="MBJ6362058.1"/>
    </source>
</evidence>
<comment type="caution">
    <text evidence="1">The sequence shown here is derived from an EMBL/GenBank/DDBJ whole genome shotgun (WGS) entry which is preliminary data.</text>
</comment>
<reference evidence="1" key="1">
    <citation type="submission" date="2020-12" db="EMBL/GenBank/DDBJ databases">
        <authorList>
            <person name="Huq M.A."/>
        </authorList>
    </citation>
    <scope>NUCLEOTIDE SEQUENCE</scope>
    <source>
        <strain evidence="1">MAHUQ-46</strain>
    </source>
</reference>
<sequence length="384" mass="43710">MNLEWADDGNSFELHKSKPVLAILTVEDDLQFFRGNRSNFADLLQTGKELGFITYVITTKDLRLTKPKVKGFAYSEETKTWHQRLFPLPGIIYNRIPFREDEIQPAVRRKLAAIKQHPDIHLFNPKFFDKWSLFEWLKLSKNTKSFIPSTRKLVTSAGLKRMLLKHPYLYLKPISGKAGVGIMTVLLEPEKIKPYRLKVQSKKRSVTYRCSSISSLWAKIKKQSVGASYIAQQGIELASFNDRRFDLRALVQKNRLGQWDLTGIGARVAGSSSITTHVPRGGSIEDPEKMLVSAFGSEQARKLFVRVKQTAVLIARQIERGSKSTLGEMSMDLGVDMGGNVWFFEANSKPMKFDEPHIRKKSLERIYHYGLYLNKQKLGKAGGA</sequence>
<proteinExistence type="predicted"/>
<dbReference type="Pfam" id="PF14398">
    <property type="entry name" value="ATPgrasp_YheCD"/>
    <property type="match status" value="1"/>
</dbReference>
<dbReference type="AlphaFoldDB" id="A0A934J5Q3"/>
<gene>
    <name evidence="1" type="ORF">JFN88_12355</name>
</gene>
<accession>A0A934J5Q3</accession>
<organism evidence="1 2">
    <name type="scientific">Paenibacillus roseus</name>
    <dbReference type="NCBI Taxonomy" id="2798579"/>
    <lineage>
        <taxon>Bacteria</taxon>
        <taxon>Bacillati</taxon>
        <taxon>Bacillota</taxon>
        <taxon>Bacilli</taxon>
        <taxon>Bacillales</taxon>
        <taxon>Paenibacillaceae</taxon>
        <taxon>Paenibacillus</taxon>
    </lineage>
</organism>
<dbReference type="EMBL" id="JAELUP010000065">
    <property type="protein sequence ID" value="MBJ6362058.1"/>
    <property type="molecule type" value="Genomic_DNA"/>
</dbReference>